<dbReference type="EMBL" id="LKLS01000155">
    <property type="protein sequence ID" value="KSU16412.1"/>
    <property type="molecule type" value="Genomic_DNA"/>
</dbReference>
<evidence type="ECO:0000256" key="1">
    <source>
        <dbReference type="ARBA" id="ARBA00010266"/>
    </source>
</evidence>
<gene>
    <name evidence="5" type="ORF">LMG9449_2069</name>
</gene>
<dbReference type="SUPFAM" id="SSF54001">
    <property type="entry name" value="Cysteine proteinases"/>
    <property type="match status" value="1"/>
</dbReference>
<dbReference type="Pfam" id="PF01832">
    <property type="entry name" value="Glucosaminidase"/>
    <property type="match status" value="1"/>
</dbReference>
<dbReference type="Pfam" id="PF05257">
    <property type="entry name" value="CHAP"/>
    <property type="match status" value="1"/>
</dbReference>
<keyword evidence="5" id="KW-0418">Kinase</keyword>
<comment type="similarity">
    <text evidence="1">Belongs to the glycosyl hydrolase 73 family.</text>
</comment>
<dbReference type="AlphaFoldDB" id="A0A0V8DS66"/>
<protein>
    <submittedName>
        <fullName evidence="5">Glycerate kinase</fullName>
    </submittedName>
</protein>
<evidence type="ECO:0000256" key="3">
    <source>
        <dbReference type="SAM" id="Phobius"/>
    </source>
</evidence>
<evidence type="ECO:0000259" key="4">
    <source>
        <dbReference type="PROSITE" id="PS50911"/>
    </source>
</evidence>
<evidence type="ECO:0000256" key="2">
    <source>
        <dbReference type="SAM" id="MobiDB-lite"/>
    </source>
</evidence>
<dbReference type="Gene3D" id="3.90.1720.10">
    <property type="entry name" value="endopeptidase domain like (from Nostoc punctiforme)"/>
    <property type="match status" value="1"/>
</dbReference>
<feature type="region of interest" description="Disordered" evidence="2">
    <location>
        <begin position="427"/>
        <end position="467"/>
    </location>
</feature>
<feature type="domain" description="Peptidase C51" evidence="4">
    <location>
        <begin position="474"/>
        <end position="609"/>
    </location>
</feature>
<dbReference type="GO" id="GO:0004040">
    <property type="term" value="F:amidase activity"/>
    <property type="evidence" value="ECO:0007669"/>
    <property type="project" value="InterPro"/>
</dbReference>
<dbReference type="Gene3D" id="1.10.530.10">
    <property type="match status" value="1"/>
</dbReference>
<comment type="caution">
    <text evidence="5">The sequence shown here is derived from an EMBL/GenBank/DDBJ whole genome shotgun (WGS) entry which is preliminary data.</text>
</comment>
<name>A0A0V8DS66_LACLL</name>
<keyword evidence="3" id="KW-0812">Transmembrane</keyword>
<keyword evidence="3" id="KW-1133">Transmembrane helix</keyword>
<keyword evidence="3" id="KW-0472">Membrane</keyword>
<evidence type="ECO:0000313" key="5">
    <source>
        <dbReference type="EMBL" id="KSU16412.1"/>
    </source>
</evidence>
<dbReference type="PROSITE" id="PS50911">
    <property type="entry name" value="CHAP"/>
    <property type="match status" value="1"/>
</dbReference>
<dbReference type="PATRIC" id="fig|1360.109.peg.1002"/>
<proteinExistence type="inferred from homology"/>
<dbReference type="GO" id="GO:0016301">
    <property type="term" value="F:kinase activity"/>
    <property type="evidence" value="ECO:0007669"/>
    <property type="project" value="UniProtKB-KW"/>
</dbReference>
<dbReference type="InterPro" id="IPR002901">
    <property type="entry name" value="MGlyc_endo_b_GlcNAc-like_dom"/>
</dbReference>
<evidence type="ECO:0000313" key="6">
    <source>
        <dbReference type="Proteomes" id="UP000053612"/>
    </source>
</evidence>
<feature type="transmembrane region" description="Helical" evidence="3">
    <location>
        <begin position="188"/>
        <end position="218"/>
    </location>
</feature>
<accession>A0A0V8DS66</accession>
<keyword evidence="5" id="KW-0808">Transferase</keyword>
<dbReference type="InterPro" id="IPR038765">
    <property type="entry name" value="Papain-like_cys_pep_sf"/>
</dbReference>
<reference evidence="6" key="1">
    <citation type="submission" date="2015-10" db="EMBL/GenBank/DDBJ databases">
        <title>Draft Genome Sequences of 11 Lactococcus lactis subspecies cremoris strains.</title>
        <authorList>
            <person name="Wels M."/>
            <person name="Backus L."/>
            <person name="Boekhorst J."/>
            <person name="Dijkstra A."/>
            <person name="Beerthuizen M."/>
            <person name="Kelly W."/>
            <person name="Siezen R."/>
            <person name="Bachmann H."/>
            <person name="Van Hijum S."/>
        </authorList>
    </citation>
    <scope>NUCLEOTIDE SEQUENCE [LARGE SCALE GENOMIC DNA]</scope>
    <source>
        <strain evidence="6">LMG9449</strain>
    </source>
</reference>
<sequence length="616" mass="67369">MAGKYIFKNGDILKRELNKVLNRKEIKNKIILKKSSTKAIKFKTTKPLKEFKFNIKPIKRTKFRKIKKITRVANKAKQISNPYVVGFSEINEKENSSADEKAVDYTKKTVNTTRKKVAVKTNRAISKKLLQTKYFGNSRTLSRYLRKTDPNQKFLKRNFNRVEKKASQKIAFEAVKVAKNVAMASKAVVGAVATTVSGIISFPFLIVGVLVIVIVMVVCVFTGQNDNCVKPVDPLHEEVGKPAKSIDDFIKSHKEAYIQSWKAGGFLPSASIAQTMVENGFNFTNPSGTSLWKAHNMGGVKTSKLSDFPITIATYGKDSIDITGTKAGTSVGDNTGGAYTWFKDYNAGIVGKAEFMAHQTLYKGAINNTNPQATLTAIYMGGWATDPKYLSSLLSAYNTLGQNYKFIDDEAIKKYGKTPYQANHIIPNVIPNNDPHKNDSKNTNEVNTDDNGCVVDPSTSNGKNGAPVLDLPKEYIGKLTLPMPDDKNYSGNNYPFGQCTWGAYNRLAQIGMPIEWFSGDSGNGGNWGASAKAKGYKVEKGKPQIGWGASVPAGVAGSDSVAGHIAVVEYINPDGSILVSETNVVKAGTGTRSWRVLSKETVSHILFIQGKAQHGK</sequence>
<dbReference type="Proteomes" id="UP000053612">
    <property type="component" value="Unassembled WGS sequence"/>
</dbReference>
<organism evidence="5 6">
    <name type="scientific">Lactococcus lactis subsp. lactis</name>
    <name type="common">Streptococcus lactis</name>
    <dbReference type="NCBI Taxonomy" id="1360"/>
    <lineage>
        <taxon>Bacteria</taxon>
        <taxon>Bacillati</taxon>
        <taxon>Bacillota</taxon>
        <taxon>Bacilli</taxon>
        <taxon>Lactobacillales</taxon>
        <taxon>Streptococcaceae</taxon>
        <taxon>Lactococcus</taxon>
    </lineage>
</organism>
<dbReference type="InterPro" id="IPR007921">
    <property type="entry name" value="CHAP_dom"/>
</dbReference>